<evidence type="ECO:0000259" key="1">
    <source>
        <dbReference type="Pfam" id="PF13966"/>
    </source>
</evidence>
<evidence type="ECO:0000313" key="2">
    <source>
        <dbReference type="EnsemblPlants" id="QL05p073919:mrna"/>
    </source>
</evidence>
<dbReference type="InterPro" id="IPR026960">
    <property type="entry name" value="RVT-Znf"/>
</dbReference>
<sequence>MNSLPSSSDSEMFKRFWKDIWRLKVPNKVKVFLWRACSRALPTKVNLQKRRVVDNSTCDQCGCMTEDEFHALWDCEMVREVWALAFGEVRRKGQSLKVMSDLVSVTKAEGLSLELFAMTAWLIWMRRNKLRVNDNPQPCPRVAFSASALLDEFQQGKQSMARGNRTSPVEAGIGVVIRNKEGQVLAALSEKVRMPVIVEVLEMLAARKAAMFAKDLGFS</sequence>
<proteinExistence type="predicted"/>
<dbReference type="AlphaFoldDB" id="A0A7N2LU76"/>
<reference evidence="2 3" key="1">
    <citation type="journal article" date="2016" name="G3 (Bethesda)">
        <title>First Draft Assembly and Annotation of the Genome of a California Endemic Oak Quercus lobata Nee (Fagaceae).</title>
        <authorList>
            <person name="Sork V.L."/>
            <person name="Fitz-Gibbon S.T."/>
            <person name="Puiu D."/>
            <person name="Crepeau M."/>
            <person name="Gugger P.F."/>
            <person name="Sherman R."/>
            <person name="Stevens K."/>
            <person name="Langley C.H."/>
            <person name="Pellegrini M."/>
            <person name="Salzberg S.L."/>
        </authorList>
    </citation>
    <scope>NUCLEOTIDE SEQUENCE [LARGE SCALE GENOMIC DNA]</scope>
    <source>
        <strain evidence="2 3">cv. SW786</strain>
    </source>
</reference>
<accession>A0A7N2LU76</accession>
<protein>
    <recommendedName>
        <fullName evidence="1">Reverse transcriptase zinc-binding domain-containing protein</fullName>
    </recommendedName>
</protein>
<dbReference type="Pfam" id="PF13966">
    <property type="entry name" value="zf-RVT"/>
    <property type="match status" value="1"/>
</dbReference>
<dbReference type="InParanoid" id="A0A7N2LU76"/>
<feature type="domain" description="Reverse transcriptase zinc-binding" evidence="1">
    <location>
        <begin position="15"/>
        <end position="82"/>
    </location>
</feature>
<dbReference type="Proteomes" id="UP000594261">
    <property type="component" value="Chromosome 5"/>
</dbReference>
<reference evidence="2" key="2">
    <citation type="submission" date="2021-01" db="UniProtKB">
        <authorList>
            <consortium name="EnsemblPlants"/>
        </authorList>
    </citation>
    <scope>IDENTIFICATION</scope>
</reference>
<name>A0A7N2LU76_QUELO</name>
<keyword evidence="3" id="KW-1185">Reference proteome</keyword>
<dbReference type="Gramene" id="QL05p073919:mrna">
    <property type="protein sequence ID" value="QL05p073919:mrna"/>
    <property type="gene ID" value="QL05p073919"/>
</dbReference>
<dbReference type="EnsemblPlants" id="QL05p073919:mrna">
    <property type="protein sequence ID" value="QL05p073919:mrna"/>
    <property type="gene ID" value="QL05p073919"/>
</dbReference>
<organism evidence="2 3">
    <name type="scientific">Quercus lobata</name>
    <name type="common">Valley oak</name>
    <dbReference type="NCBI Taxonomy" id="97700"/>
    <lineage>
        <taxon>Eukaryota</taxon>
        <taxon>Viridiplantae</taxon>
        <taxon>Streptophyta</taxon>
        <taxon>Embryophyta</taxon>
        <taxon>Tracheophyta</taxon>
        <taxon>Spermatophyta</taxon>
        <taxon>Magnoliopsida</taxon>
        <taxon>eudicotyledons</taxon>
        <taxon>Gunneridae</taxon>
        <taxon>Pentapetalae</taxon>
        <taxon>rosids</taxon>
        <taxon>fabids</taxon>
        <taxon>Fagales</taxon>
        <taxon>Fagaceae</taxon>
        <taxon>Quercus</taxon>
    </lineage>
</organism>
<evidence type="ECO:0000313" key="3">
    <source>
        <dbReference type="Proteomes" id="UP000594261"/>
    </source>
</evidence>
<dbReference type="EMBL" id="LRBV02000005">
    <property type="status" value="NOT_ANNOTATED_CDS"/>
    <property type="molecule type" value="Genomic_DNA"/>
</dbReference>